<dbReference type="EMBL" id="LCUC01000252">
    <property type="protein sequence ID" value="KKY33187.1"/>
    <property type="molecule type" value="Genomic_DNA"/>
</dbReference>
<name>A0A0G2FF68_9PEZI</name>
<feature type="domain" description="Fe2OG dioxygenase" evidence="3">
    <location>
        <begin position="140"/>
        <end position="264"/>
    </location>
</feature>
<evidence type="ECO:0000313" key="5">
    <source>
        <dbReference type="Proteomes" id="UP000034680"/>
    </source>
</evidence>
<dbReference type="GO" id="GO:0016491">
    <property type="term" value="F:oxidoreductase activity"/>
    <property type="evidence" value="ECO:0007669"/>
    <property type="project" value="UniProtKB-KW"/>
</dbReference>
<dbReference type="InterPro" id="IPR005123">
    <property type="entry name" value="Oxoglu/Fe-dep_dioxygenase_dom"/>
</dbReference>
<accession>A0A0G2FF68</accession>
<dbReference type="OrthoDB" id="288590at2759"/>
<dbReference type="GO" id="GO:0046872">
    <property type="term" value="F:metal ion binding"/>
    <property type="evidence" value="ECO:0007669"/>
    <property type="project" value="UniProtKB-KW"/>
</dbReference>
<dbReference type="GO" id="GO:0044283">
    <property type="term" value="P:small molecule biosynthetic process"/>
    <property type="evidence" value="ECO:0007669"/>
    <property type="project" value="UniProtKB-ARBA"/>
</dbReference>
<dbReference type="PROSITE" id="PS51471">
    <property type="entry name" value="FE2OG_OXY"/>
    <property type="match status" value="1"/>
</dbReference>
<keyword evidence="2" id="KW-0479">Metal-binding</keyword>
<dbReference type="Pfam" id="PF14226">
    <property type="entry name" value="DIOX_N"/>
    <property type="match status" value="1"/>
</dbReference>
<evidence type="ECO:0000259" key="3">
    <source>
        <dbReference type="PROSITE" id="PS51471"/>
    </source>
</evidence>
<dbReference type="Gene3D" id="2.60.120.330">
    <property type="entry name" value="B-lactam Antibiotic, Isopenicillin N Synthase, Chain"/>
    <property type="match status" value="1"/>
</dbReference>
<dbReference type="Proteomes" id="UP000034680">
    <property type="component" value="Unassembled WGS sequence"/>
</dbReference>
<protein>
    <submittedName>
        <fullName evidence="4">Putative oxidoreductase</fullName>
    </submittedName>
</protein>
<sequence length="302" mass="33628">MASLPTLDFSKFTHGSHLDRLKLGNALVKSFKDHGFVKLINHGLPDVTTETLLEFSKAFFKLPAEVKDEIVCIRSPHPQRGWSRVGSEQTSKLRKENIINRNASELMDERELQNISLQIVAAVEVGLSLEAGALVSRCCPAASEIRMNRYPPVSTERLADGRVKRTWPHTDFGIITLLFQDHVGGLELEDRTRPGTFVPVTPVKVGPGQKSEMVVNISDTFQRWTNGVIKAGLHQVSAPPAYKAAAAPNGILPERHSCVFFFKATRDTSAGPLPEFVTAEYPAQYDEITALEYQQRMTKELY</sequence>
<keyword evidence="2" id="KW-0408">Iron</keyword>
<reference evidence="4 5" key="1">
    <citation type="submission" date="2015-05" db="EMBL/GenBank/DDBJ databases">
        <title>Distinctive expansion of gene families associated with plant cell wall degradation and secondary metabolism in the genomes of grapevine trunk pathogens.</title>
        <authorList>
            <person name="Lawrence D.P."/>
            <person name="Travadon R."/>
            <person name="Rolshausen P.E."/>
            <person name="Baumgartner K."/>
        </authorList>
    </citation>
    <scope>NUCLEOTIDE SEQUENCE [LARGE SCALE GENOMIC DNA]</scope>
    <source>
        <strain evidence="4">DA912</strain>
    </source>
</reference>
<dbReference type="Pfam" id="PF03171">
    <property type="entry name" value="2OG-FeII_Oxy"/>
    <property type="match status" value="1"/>
</dbReference>
<keyword evidence="2" id="KW-0560">Oxidoreductase</keyword>
<dbReference type="InterPro" id="IPR050231">
    <property type="entry name" value="Iron_ascorbate_oxido_reductase"/>
</dbReference>
<gene>
    <name evidence="4" type="ORF">UCDDA912_g06857</name>
</gene>
<evidence type="ECO:0000313" key="4">
    <source>
        <dbReference type="EMBL" id="KKY33187.1"/>
    </source>
</evidence>
<dbReference type="SUPFAM" id="SSF51197">
    <property type="entry name" value="Clavaminate synthase-like"/>
    <property type="match status" value="1"/>
</dbReference>
<dbReference type="InterPro" id="IPR044861">
    <property type="entry name" value="IPNS-like_FE2OG_OXY"/>
</dbReference>
<reference evidence="4 5" key="2">
    <citation type="submission" date="2015-05" db="EMBL/GenBank/DDBJ databases">
        <authorList>
            <person name="Morales-Cruz A."/>
            <person name="Amrine K.C."/>
            <person name="Cantu D."/>
        </authorList>
    </citation>
    <scope>NUCLEOTIDE SEQUENCE [LARGE SCALE GENOMIC DNA]</scope>
    <source>
        <strain evidence="4">DA912</strain>
    </source>
</reference>
<dbReference type="InterPro" id="IPR027443">
    <property type="entry name" value="IPNS-like_sf"/>
</dbReference>
<dbReference type="InterPro" id="IPR026992">
    <property type="entry name" value="DIOX_N"/>
</dbReference>
<organism evidence="4 5">
    <name type="scientific">Diaporthe ampelina</name>
    <dbReference type="NCBI Taxonomy" id="1214573"/>
    <lineage>
        <taxon>Eukaryota</taxon>
        <taxon>Fungi</taxon>
        <taxon>Dikarya</taxon>
        <taxon>Ascomycota</taxon>
        <taxon>Pezizomycotina</taxon>
        <taxon>Sordariomycetes</taxon>
        <taxon>Sordariomycetidae</taxon>
        <taxon>Diaporthales</taxon>
        <taxon>Diaporthaceae</taxon>
        <taxon>Diaporthe</taxon>
    </lineage>
</organism>
<keyword evidence="5" id="KW-1185">Reference proteome</keyword>
<evidence type="ECO:0000256" key="1">
    <source>
        <dbReference type="ARBA" id="ARBA00008056"/>
    </source>
</evidence>
<dbReference type="AlphaFoldDB" id="A0A0G2FF68"/>
<comment type="caution">
    <text evidence="4">The sequence shown here is derived from an EMBL/GenBank/DDBJ whole genome shotgun (WGS) entry which is preliminary data.</text>
</comment>
<dbReference type="PANTHER" id="PTHR47990">
    <property type="entry name" value="2-OXOGLUTARATE (2OG) AND FE(II)-DEPENDENT OXYGENASE SUPERFAMILY PROTEIN-RELATED"/>
    <property type="match status" value="1"/>
</dbReference>
<proteinExistence type="inferred from homology"/>
<evidence type="ECO:0000256" key="2">
    <source>
        <dbReference type="RuleBase" id="RU003682"/>
    </source>
</evidence>
<dbReference type="STRING" id="1214573.A0A0G2FF68"/>
<comment type="similarity">
    <text evidence="1 2">Belongs to the iron/ascorbate-dependent oxidoreductase family.</text>
</comment>